<reference evidence="1" key="1">
    <citation type="submission" date="2023-06" db="EMBL/GenBank/DDBJ databases">
        <title>Survivors Of The Sea: Transcriptome response of Skeletonema marinoi to long-term dormancy.</title>
        <authorList>
            <person name="Pinder M.I.M."/>
            <person name="Kourtchenko O."/>
            <person name="Robertson E.K."/>
            <person name="Larsson T."/>
            <person name="Maumus F."/>
            <person name="Osuna-Cruz C.M."/>
            <person name="Vancaester E."/>
            <person name="Stenow R."/>
            <person name="Vandepoele K."/>
            <person name="Ploug H."/>
            <person name="Bruchert V."/>
            <person name="Godhe A."/>
            <person name="Topel M."/>
        </authorList>
    </citation>
    <scope>NUCLEOTIDE SEQUENCE</scope>
    <source>
        <strain evidence="1">R05AC</strain>
    </source>
</reference>
<dbReference type="Proteomes" id="UP001224775">
    <property type="component" value="Unassembled WGS sequence"/>
</dbReference>
<comment type="caution">
    <text evidence="1">The sequence shown here is derived from an EMBL/GenBank/DDBJ whole genome shotgun (WGS) entry which is preliminary data.</text>
</comment>
<organism evidence="1 2">
    <name type="scientific">Skeletonema marinoi</name>
    <dbReference type="NCBI Taxonomy" id="267567"/>
    <lineage>
        <taxon>Eukaryota</taxon>
        <taxon>Sar</taxon>
        <taxon>Stramenopiles</taxon>
        <taxon>Ochrophyta</taxon>
        <taxon>Bacillariophyta</taxon>
        <taxon>Coscinodiscophyceae</taxon>
        <taxon>Thalassiosirophycidae</taxon>
        <taxon>Thalassiosirales</taxon>
        <taxon>Skeletonemataceae</taxon>
        <taxon>Skeletonema</taxon>
        <taxon>Skeletonema marinoi-dohrnii complex</taxon>
    </lineage>
</organism>
<evidence type="ECO:0000313" key="1">
    <source>
        <dbReference type="EMBL" id="KAK1748871.1"/>
    </source>
</evidence>
<dbReference type="EMBL" id="JATAAI010000001">
    <property type="protein sequence ID" value="KAK1748871.1"/>
    <property type="molecule type" value="Genomic_DNA"/>
</dbReference>
<dbReference type="AlphaFoldDB" id="A0AAD9DIA5"/>
<proteinExistence type="predicted"/>
<keyword evidence="2" id="KW-1185">Reference proteome</keyword>
<name>A0AAD9DIA5_9STRA</name>
<protein>
    <submittedName>
        <fullName evidence="1">Uncharacterized protein</fullName>
    </submittedName>
</protein>
<sequence length="216" mass="24999">MMHPPYWHSQGYDRVGVSAYCSLSFRLAIYLHADLVFCLYLTHLSKSRLDQQFPTNYIPFRHYLRLWDSTDCDSYWNGFQTQATTRLVERRNCELPKGSDGTTIVAGCKKVKFIFAPVSEDSAFHINEGGGKVDCYVRYKRNIRAIADLMVLTKSDTFVGEFVSNWGRIIRLNRLVLNDSPLVGERKESSGKWLKKRSFNEDMSHLHSSEISVLLW</sequence>
<gene>
    <name evidence="1" type="ORF">QTG54_000810</name>
</gene>
<accession>A0AAD9DIA5</accession>
<evidence type="ECO:0000313" key="2">
    <source>
        <dbReference type="Proteomes" id="UP001224775"/>
    </source>
</evidence>